<keyword evidence="2" id="KW-1185">Reference proteome</keyword>
<dbReference type="VEuPathDB" id="FungiDB:TEQG_06340"/>
<evidence type="ECO:0000313" key="2">
    <source>
        <dbReference type="Proteomes" id="UP000009169"/>
    </source>
</evidence>
<protein>
    <submittedName>
        <fullName evidence="1">Uncharacterized protein</fullName>
    </submittedName>
</protein>
<reference evidence="2" key="1">
    <citation type="journal article" date="2012" name="MBio">
        <title>Comparative genome analysis of Trichophyton rubrum and related dermatophytes reveals candidate genes involved in infection.</title>
        <authorList>
            <person name="Martinez D.A."/>
            <person name="Oliver B.G."/>
            <person name="Graeser Y."/>
            <person name="Goldberg J.M."/>
            <person name="Li W."/>
            <person name="Martinez-Rossi N.M."/>
            <person name="Monod M."/>
            <person name="Shelest E."/>
            <person name="Barton R.C."/>
            <person name="Birch E."/>
            <person name="Brakhage A.A."/>
            <person name="Chen Z."/>
            <person name="Gurr S.J."/>
            <person name="Heiman D."/>
            <person name="Heitman J."/>
            <person name="Kosti I."/>
            <person name="Rossi A."/>
            <person name="Saif S."/>
            <person name="Samalova M."/>
            <person name="Saunders C.W."/>
            <person name="Shea T."/>
            <person name="Summerbell R.C."/>
            <person name="Xu J."/>
            <person name="Young S."/>
            <person name="Zeng Q."/>
            <person name="Birren B.W."/>
            <person name="Cuomo C.A."/>
            <person name="White T.C."/>
        </authorList>
    </citation>
    <scope>NUCLEOTIDE SEQUENCE [LARGE SCALE GENOMIC DNA]</scope>
    <source>
        <strain evidence="2">ATCC MYA-4606 / CBS 127.97</strain>
    </source>
</reference>
<accession>F2PZN7</accession>
<organism evidence="1 2">
    <name type="scientific">Trichophyton equinum (strain ATCC MYA-4606 / CBS 127.97)</name>
    <name type="common">Horse ringworm fungus</name>
    <dbReference type="NCBI Taxonomy" id="559882"/>
    <lineage>
        <taxon>Eukaryota</taxon>
        <taxon>Fungi</taxon>
        <taxon>Dikarya</taxon>
        <taxon>Ascomycota</taxon>
        <taxon>Pezizomycotina</taxon>
        <taxon>Eurotiomycetes</taxon>
        <taxon>Eurotiomycetidae</taxon>
        <taxon>Onygenales</taxon>
        <taxon>Arthrodermataceae</taxon>
        <taxon>Trichophyton</taxon>
    </lineage>
</organism>
<sequence length="100" mass="11921">MIVEDDSKVGEEKTMEIIVEGLMDRRRWPRREREEEGEKRIAWPLVRLGFLRAQQLVGSQAWMDNNNNRETRRGGRMRLHRRMEGSYHGISAWGWAEGMH</sequence>
<dbReference type="AlphaFoldDB" id="F2PZN7"/>
<dbReference type="HOGENOM" id="CLU_2308053_0_0_1"/>
<dbReference type="EMBL" id="DS995759">
    <property type="protein sequence ID" value="EGE07355.1"/>
    <property type="molecule type" value="Genomic_DNA"/>
</dbReference>
<proteinExistence type="predicted"/>
<gene>
    <name evidence="1" type="ORF">TEQG_06340</name>
</gene>
<evidence type="ECO:0000313" key="1">
    <source>
        <dbReference type="EMBL" id="EGE07355.1"/>
    </source>
</evidence>
<dbReference type="Proteomes" id="UP000009169">
    <property type="component" value="Unassembled WGS sequence"/>
</dbReference>
<name>F2PZN7_TRIEC</name>